<evidence type="ECO:0000313" key="6">
    <source>
        <dbReference type="EMBL" id="VVO61876.1"/>
    </source>
</evidence>
<dbReference type="NCBIfam" id="NF033391">
    <property type="entry name" value="lipid_A_LpxO"/>
    <property type="match status" value="1"/>
</dbReference>
<comment type="similarity">
    <text evidence="1">Belongs to the aspartyl/asparaginyl beta-hydroxylase family.</text>
</comment>
<gene>
    <name evidence="6" type="ORF">PS900_00840</name>
</gene>
<dbReference type="InterPro" id="IPR051821">
    <property type="entry name" value="Asp/Asn_beta-hydroxylase"/>
</dbReference>
<reference evidence="6 7" key="1">
    <citation type="submission" date="2019-09" db="EMBL/GenBank/DDBJ databases">
        <authorList>
            <person name="Chandra G."/>
            <person name="Truman W A."/>
        </authorList>
    </citation>
    <scope>NUCLEOTIDE SEQUENCE [LARGE SCALE GENOMIC DNA]</scope>
    <source>
        <strain evidence="6">PS900</strain>
    </source>
</reference>
<dbReference type="EMBL" id="CABVIE010000002">
    <property type="protein sequence ID" value="VVO61876.1"/>
    <property type="molecule type" value="Genomic_DNA"/>
</dbReference>
<dbReference type="InterPro" id="IPR047694">
    <property type="entry name" value="Lipid_A_LpxO-like"/>
</dbReference>
<dbReference type="PANTHER" id="PTHR46332">
    <property type="entry name" value="ASPARTATE BETA-HYDROXYLASE DOMAIN-CONTAINING PROTEIN 2"/>
    <property type="match status" value="1"/>
</dbReference>
<keyword evidence="3" id="KW-0560">Oxidoreductase</keyword>
<comment type="caution">
    <text evidence="6">The sequence shown here is derived from an EMBL/GenBank/DDBJ whole genome shotgun (WGS) entry which is preliminary data.</text>
</comment>
<name>A0A8H2RQL3_PSEFL</name>
<evidence type="ECO:0000256" key="1">
    <source>
        <dbReference type="ARBA" id="ARBA00007730"/>
    </source>
</evidence>
<protein>
    <recommendedName>
        <fullName evidence="5">Aspartyl/asparaginy/proline hydroxylase domain-containing protein</fullName>
    </recommendedName>
</protein>
<keyword evidence="2" id="KW-0223">Dioxygenase</keyword>
<keyword evidence="4" id="KW-0812">Transmembrane</keyword>
<accession>A0A8H2RQL3</accession>
<dbReference type="InterPro" id="IPR007803">
    <property type="entry name" value="Asp/Arg/Pro-Hydrxlase"/>
</dbReference>
<dbReference type="InterPro" id="IPR027443">
    <property type="entry name" value="IPNS-like_sf"/>
</dbReference>
<keyword evidence="4" id="KW-1133">Transmembrane helix</keyword>
<feature type="transmembrane region" description="Helical" evidence="4">
    <location>
        <begin position="6"/>
        <end position="32"/>
    </location>
</feature>
<feature type="transmembrane region" description="Helical" evidence="4">
    <location>
        <begin position="294"/>
        <end position="312"/>
    </location>
</feature>
<keyword evidence="4" id="KW-0472">Membrane</keyword>
<dbReference type="Gene3D" id="2.60.120.330">
    <property type="entry name" value="B-lactam Antibiotic, Isopenicillin N Synthase, Chain"/>
    <property type="match status" value="1"/>
</dbReference>
<evidence type="ECO:0000256" key="3">
    <source>
        <dbReference type="ARBA" id="ARBA00023002"/>
    </source>
</evidence>
<sequence>MRAQFVYFRLVTISVKLIIAVIYIVSIVYVHLRGRVRHKLGRQLSDHSTFLAPINCFLYLFSKIPNKPYLDPADFPDLSPLQAHWEEIRAEGQNLLHAGEIKRSNQYDDVGFNSFFKTGWKRFYLKWYGDSHPSAMKLCPRTTELVQGIGSIKAAMFAELPPGSRLVRHRDPYAGSYRYHLGLDTPNAEGCYINVDGQNYHWRDGEAVMFDETYIHYAENTTPHNRIILFCDVERPMKYRWAAAFNRWFSRNVMSAAGAPNEDGDRTGGLNRLFSKVYKVRLRAKELKKRNRKLYYLQKWSIFAGLLAVFILI</sequence>
<dbReference type="AlphaFoldDB" id="A0A8H2RQL3"/>
<evidence type="ECO:0000256" key="2">
    <source>
        <dbReference type="ARBA" id="ARBA00022964"/>
    </source>
</evidence>
<feature type="domain" description="Aspartyl/asparaginy/proline hydroxylase" evidence="5">
    <location>
        <begin position="83"/>
        <end position="236"/>
    </location>
</feature>
<dbReference type="PANTHER" id="PTHR46332:SF5">
    <property type="entry name" value="ASPARTATE BETA-HYDROXYLASE DOMAIN CONTAINING 2"/>
    <property type="match status" value="1"/>
</dbReference>
<evidence type="ECO:0000313" key="7">
    <source>
        <dbReference type="Proteomes" id="UP000325723"/>
    </source>
</evidence>
<evidence type="ECO:0000259" key="5">
    <source>
        <dbReference type="Pfam" id="PF05118"/>
    </source>
</evidence>
<dbReference type="Pfam" id="PF05118">
    <property type="entry name" value="Asp_Arg_Hydrox"/>
    <property type="match status" value="1"/>
</dbReference>
<proteinExistence type="inferred from homology"/>
<dbReference type="GO" id="GO:0051213">
    <property type="term" value="F:dioxygenase activity"/>
    <property type="evidence" value="ECO:0007669"/>
    <property type="project" value="UniProtKB-KW"/>
</dbReference>
<organism evidence="6 7">
    <name type="scientific">Pseudomonas fluorescens</name>
    <dbReference type="NCBI Taxonomy" id="294"/>
    <lineage>
        <taxon>Bacteria</taxon>
        <taxon>Pseudomonadati</taxon>
        <taxon>Pseudomonadota</taxon>
        <taxon>Gammaproteobacteria</taxon>
        <taxon>Pseudomonadales</taxon>
        <taxon>Pseudomonadaceae</taxon>
        <taxon>Pseudomonas</taxon>
    </lineage>
</organism>
<evidence type="ECO:0000256" key="4">
    <source>
        <dbReference type="SAM" id="Phobius"/>
    </source>
</evidence>
<dbReference type="SUPFAM" id="SSF51197">
    <property type="entry name" value="Clavaminate synthase-like"/>
    <property type="match status" value="1"/>
</dbReference>
<dbReference type="Proteomes" id="UP000325723">
    <property type="component" value="Unassembled WGS sequence"/>
</dbReference>